<dbReference type="Pfam" id="PF01494">
    <property type="entry name" value="FAD_binding_3"/>
    <property type="match status" value="1"/>
</dbReference>
<evidence type="ECO:0000313" key="5">
    <source>
        <dbReference type="Proteomes" id="UP000646776"/>
    </source>
</evidence>
<feature type="domain" description="FAD-binding" evidence="3">
    <location>
        <begin position="12"/>
        <end position="344"/>
    </location>
</feature>
<feature type="region of interest" description="Disordered" evidence="1">
    <location>
        <begin position="446"/>
        <end position="467"/>
    </location>
</feature>
<feature type="compositionally biased region" description="Basic and acidic residues" evidence="1">
    <location>
        <begin position="456"/>
        <end position="467"/>
    </location>
</feature>
<dbReference type="PANTHER" id="PTHR43422">
    <property type="entry name" value="THIAMINE THIAZOLE SYNTHASE"/>
    <property type="match status" value="1"/>
</dbReference>
<evidence type="ECO:0000256" key="2">
    <source>
        <dbReference type="SAM" id="SignalP"/>
    </source>
</evidence>
<comment type="caution">
    <text evidence="4">The sequence shown here is derived from an EMBL/GenBank/DDBJ whole genome shotgun (WGS) entry which is preliminary data.</text>
</comment>
<dbReference type="EMBL" id="BMSA01000045">
    <property type="protein sequence ID" value="GGT94564.1"/>
    <property type="molecule type" value="Genomic_DNA"/>
</dbReference>
<dbReference type="GO" id="GO:0071949">
    <property type="term" value="F:FAD binding"/>
    <property type="evidence" value="ECO:0007669"/>
    <property type="project" value="InterPro"/>
</dbReference>
<evidence type="ECO:0000313" key="4">
    <source>
        <dbReference type="EMBL" id="GGT94564.1"/>
    </source>
</evidence>
<accession>A0A918M1M8</accession>
<evidence type="ECO:0000256" key="1">
    <source>
        <dbReference type="SAM" id="MobiDB-lite"/>
    </source>
</evidence>
<sequence length="467" mass="49676">MSDRTTTSRPTAIVVGASASGLVAAAALAEFADVTILERDTLPDGPKPRRGIPQAHHAHLVWTGGVKAFEQLLPGVVAEAVDSGARLVRIMGDMVSRAPNEVWFRRFENVPHKNLVCSRPLLDHVLSTRVLKDPRITLRENTTALGLVGTATAVTGIRVQTDSVEEVLDADLVVDASGRGTRAPAWLEDLGLPAVERRMVDAGVAYATRQFEAPGSTAVRPFPLINVQANPATAPGQGGIILPIENGRWIVTLCGTRGGEPTSDNDAFVNFALGLGDPIIGELLKNAKPIGDVTMSHSTANVRRYYEKMKQWPAGFVALGDAIAVFNPVYGHGLSVSAQCAVAVRDVLRSHSLTAPDTARRIQQAAARPVGAAWGLAVGQDASYPGATDTPPTAAERMLARYVDRCVVTGASNPRALHALLDVMSLLEPPTRLFSPSDMLKPMLLGPTKPLLAEPPLREDERQAALS</sequence>
<reference evidence="4" key="2">
    <citation type="submission" date="2020-09" db="EMBL/GenBank/DDBJ databases">
        <authorList>
            <person name="Sun Q."/>
            <person name="Ohkuma M."/>
        </authorList>
    </citation>
    <scope>NUCLEOTIDE SEQUENCE</scope>
    <source>
        <strain evidence="4">JCM 4125</strain>
    </source>
</reference>
<dbReference type="AlphaFoldDB" id="A0A918M1M8"/>
<dbReference type="Proteomes" id="UP000646776">
    <property type="component" value="Unassembled WGS sequence"/>
</dbReference>
<dbReference type="RefSeq" id="WP_189718001.1">
    <property type="nucleotide sequence ID" value="NZ_BMSA01000045.1"/>
</dbReference>
<feature type="chain" id="PRO_5038889185" description="FAD-binding domain-containing protein" evidence="2">
    <location>
        <begin position="30"/>
        <end position="467"/>
    </location>
</feature>
<keyword evidence="5" id="KW-1185">Reference proteome</keyword>
<dbReference type="Gene3D" id="3.50.50.60">
    <property type="entry name" value="FAD/NAD(P)-binding domain"/>
    <property type="match status" value="1"/>
</dbReference>
<reference evidence="4" key="1">
    <citation type="journal article" date="2014" name="Int. J. Syst. Evol. Microbiol.">
        <title>Complete genome sequence of Corynebacterium casei LMG S-19264T (=DSM 44701T), isolated from a smear-ripened cheese.</title>
        <authorList>
            <consortium name="US DOE Joint Genome Institute (JGI-PGF)"/>
            <person name="Walter F."/>
            <person name="Albersmeier A."/>
            <person name="Kalinowski J."/>
            <person name="Ruckert C."/>
        </authorList>
    </citation>
    <scope>NUCLEOTIDE SEQUENCE</scope>
    <source>
        <strain evidence="4">JCM 4125</strain>
    </source>
</reference>
<evidence type="ECO:0000259" key="3">
    <source>
        <dbReference type="Pfam" id="PF01494"/>
    </source>
</evidence>
<dbReference type="InterPro" id="IPR002938">
    <property type="entry name" value="FAD-bd"/>
</dbReference>
<keyword evidence="2" id="KW-0732">Signal</keyword>
<organism evidence="4 5">
    <name type="scientific">Streptomyces phaeofaciens</name>
    <dbReference type="NCBI Taxonomy" id="68254"/>
    <lineage>
        <taxon>Bacteria</taxon>
        <taxon>Bacillati</taxon>
        <taxon>Actinomycetota</taxon>
        <taxon>Actinomycetes</taxon>
        <taxon>Kitasatosporales</taxon>
        <taxon>Streptomycetaceae</taxon>
        <taxon>Streptomyces</taxon>
    </lineage>
</organism>
<proteinExistence type="predicted"/>
<dbReference type="PANTHER" id="PTHR43422:SF3">
    <property type="entry name" value="THIAMINE THIAZOLE SYNTHASE"/>
    <property type="match status" value="1"/>
</dbReference>
<dbReference type="SUPFAM" id="SSF51905">
    <property type="entry name" value="FAD/NAD(P)-binding domain"/>
    <property type="match status" value="1"/>
</dbReference>
<gene>
    <name evidence="4" type="ORF">GCM10010226_85430</name>
</gene>
<dbReference type="InterPro" id="IPR036188">
    <property type="entry name" value="FAD/NAD-bd_sf"/>
</dbReference>
<name>A0A918M1M8_9ACTN</name>
<protein>
    <recommendedName>
        <fullName evidence="3">FAD-binding domain-containing protein</fullName>
    </recommendedName>
</protein>
<feature type="signal peptide" evidence="2">
    <location>
        <begin position="1"/>
        <end position="29"/>
    </location>
</feature>